<dbReference type="PROSITE" id="PS51257">
    <property type="entry name" value="PROKAR_LIPOPROTEIN"/>
    <property type="match status" value="1"/>
</dbReference>
<protein>
    <submittedName>
        <fullName evidence="4">Uncharacterized protein</fullName>
    </submittedName>
</protein>
<gene>
    <name evidence="4" type="ORF">GON03_04935</name>
</gene>
<dbReference type="AlphaFoldDB" id="A0A6L6XSB7"/>
<evidence type="ECO:0000313" key="4">
    <source>
        <dbReference type="EMBL" id="MVQ48515.1"/>
    </source>
</evidence>
<evidence type="ECO:0000256" key="2">
    <source>
        <dbReference type="SAM" id="Phobius"/>
    </source>
</evidence>
<dbReference type="RefSeq" id="WP_157340745.1">
    <property type="nucleotide sequence ID" value="NZ_WSEK01000004.1"/>
</dbReference>
<keyword evidence="3" id="KW-0732">Signal</keyword>
<feature type="compositionally biased region" description="Low complexity" evidence="1">
    <location>
        <begin position="177"/>
        <end position="201"/>
    </location>
</feature>
<accession>A0A6L6XSB7</accession>
<feature type="compositionally biased region" description="Pro residues" evidence="1">
    <location>
        <begin position="164"/>
        <end position="176"/>
    </location>
</feature>
<proteinExistence type="predicted"/>
<reference evidence="4 5" key="1">
    <citation type="submission" date="2019-12" db="EMBL/GenBank/DDBJ databases">
        <authorList>
            <person name="Huq M.A."/>
        </authorList>
    </citation>
    <scope>NUCLEOTIDE SEQUENCE [LARGE SCALE GENOMIC DNA]</scope>
    <source>
        <strain evidence="4 5">MAH-18</strain>
    </source>
</reference>
<comment type="caution">
    <text evidence="4">The sequence shown here is derived from an EMBL/GenBank/DDBJ whole genome shotgun (WGS) entry which is preliminary data.</text>
</comment>
<feature type="region of interest" description="Disordered" evidence="1">
    <location>
        <begin position="159"/>
        <end position="251"/>
    </location>
</feature>
<name>A0A6L6XSB7_9ACTN</name>
<evidence type="ECO:0000313" key="5">
    <source>
        <dbReference type="Proteomes" id="UP000473525"/>
    </source>
</evidence>
<organism evidence="4 5">
    <name type="scientific">Nocardioides agri</name>
    <dbReference type="NCBI Taxonomy" id="2682843"/>
    <lineage>
        <taxon>Bacteria</taxon>
        <taxon>Bacillati</taxon>
        <taxon>Actinomycetota</taxon>
        <taxon>Actinomycetes</taxon>
        <taxon>Propionibacteriales</taxon>
        <taxon>Nocardioidaceae</taxon>
        <taxon>Nocardioides</taxon>
    </lineage>
</organism>
<keyword evidence="2" id="KW-1133">Transmembrane helix</keyword>
<keyword evidence="2" id="KW-0812">Transmembrane</keyword>
<feature type="chain" id="PRO_5038700527" evidence="3">
    <location>
        <begin position="22"/>
        <end position="282"/>
    </location>
</feature>
<keyword evidence="5" id="KW-1185">Reference proteome</keyword>
<sequence length="282" mass="28482">MLSRILTRVVAAAVLAAAAYAGVPSAPAAAAGCGSAEGVTVVVDFKQLGGGVQSVCLPDGGDRYAAELFGDAGFPLTYVQRQPDFVCRVSGLPTPGQDPCVATPPANAYWSLWWTDEDGGDWTYSSLNAGGLRVPDGGYLAFSWSTGSRAVPPGFRAVAHAAPKPTPTPKPKPTPTKSPTTSPSPSATPTAPPTESASPTPEKQPKPKPKPTQTPSSSPVDSASAVAAPSGSPSTPSTPAAADPASDDEGLPAWVAPMLIGLLFTGAAAVAVVRRRRTTSAP</sequence>
<feature type="compositionally biased region" description="Low complexity" evidence="1">
    <location>
        <begin position="211"/>
        <end position="244"/>
    </location>
</feature>
<feature type="transmembrane region" description="Helical" evidence="2">
    <location>
        <begin position="254"/>
        <end position="273"/>
    </location>
</feature>
<evidence type="ECO:0000256" key="1">
    <source>
        <dbReference type="SAM" id="MobiDB-lite"/>
    </source>
</evidence>
<keyword evidence="2" id="KW-0472">Membrane</keyword>
<feature type="signal peptide" evidence="3">
    <location>
        <begin position="1"/>
        <end position="21"/>
    </location>
</feature>
<dbReference type="EMBL" id="WSEK01000004">
    <property type="protein sequence ID" value="MVQ48515.1"/>
    <property type="molecule type" value="Genomic_DNA"/>
</dbReference>
<dbReference type="Proteomes" id="UP000473525">
    <property type="component" value="Unassembled WGS sequence"/>
</dbReference>
<evidence type="ECO:0000256" key="3">
    <source>
        <dbReference type="SAM" id="SignalP"/>
    </source>
</evidence>